<evidence type="ECO:0000313" key="9">
    <source>
        <dbReference type="Proteomes" id="UP000294616"/>
    </source>
</evidence>
<dbReference type="InterPro" id="IPR033985">
    <property type="entry name" value="SusD-like_N"/>
</dbReference>
<proteinExistence type="inferred from homology"/>
<dbReference type="Proteomes" id="UP000294616">
    <property type="component" value="Unassembled WGS sequence"/>
</dbReference>
<keyword evidence="4" id="KW-0472">Membrane</keyword>
<dbReference type="SUPFAM" id="SSF48452">
    <property type="entry name" value="TPR-like"/>
    <property type="match status" value="1"/>
</dbReference>
<organism evidence="8 9">
    <name type="scientific">Albibacterium bauzanense</name>
    <dbReference type="NCBI Taxonomy" id="653929"/>
    <lineage>
        <taxon>Bacteria</taxon>
        <taxon>Pseudomonadati</taxon>
        <taxon>Bacteroidota</taxon>
        <taxon>Sphingobacteriia</taxon>
        <taxon>Sphingobacteriales</taxon>
        <taxon>Sphingobacteriaceae</taxon>
        <taxon>Albibacterium</taxon>
    </lineage>
</organism>
<comment type="subcellular location">
    <subcellularLocation>
        <location evidence="1">Cell outer membrane</location>
    </subcellularLocation>
</comment>
<keyword evidence="9" id="KW-1185">Reference proteome</keyword>
<gene>
    <name evidence="8" type="ORF">C8N28_0985</name>
</gene>
<keyword evidence="5" id="KW-0998">Cell outer membrane</keyword>
<dbReference type="GO" id="GO:0009279">
    <property type="term" value="C:cell outer membrane"/>
    <property type="evidence" value="ECO:0007669"/>
    <property type="project" value="UniProtKB-SubCell"/>
</dbReference>
<name>A0A4R1M7J6_9SPHI</name>
<comment type="caution">
    <text evidence="8">The sequence shown here is derived from an EMBL/GenBank/DDBJ whole genome shotgun (WGS) entry which is preliminary data.</text>
</comment>
<dbReference type="Pfam" id="PF14322">
    <property type="entry name" value="SusD-like_3"/>
    <property type="match status" value="1"/>
</dbReference>
<dbReference type="Gene3D" id="1.25.40.390">
    <property type="match status" value="1"/>
</dbReference>
<evidence type="ECO:0000256" key="4">
    <source>
        <dbReference type="ARBA" id="ARBA00023136"/>
    </source>
</evidence>
<comment type="similarity">
    <text evidence="2">Belongs to the SusD family.</text>
</comment>
<keyword evidence="3" id="KW-0732">Signal</keyword>
<dbReference type="EMBL" id="SMGO01000001">
    <property type="protein sequence ID" value="TCK85673.1"/>
    <property type="molecule type" value="Genomic_DNA"/>
</dbReference>
<dbReference type="InterPro" id="IPR012944">
    <property type="entry name" value="SusD_RagB_dom"/>
</dbReference>
<evidence type="ECO:0000259" key="6">
    <source>
        <dbReference type="Pfam" id="PF07980"/>
    </source>
</evidence>
<evidence type="ECO:0000256" key="5">
    <source>
        <dbReference type="ARBA" id="ARBA00023237"/>
    </source>
</evidence>
<dbReference type="OrthoDB" id="9783641at2"/>
<reference evidence="8 9" key="1">
    <citation type="submission" date="2019-03" db="EMBL/GenBank/DDBJ databases">
        <title>Genomic Encyclopedia of Archaeal and Bacterial Type Strains, Phase II (KMG-II): from individual species to whole genera.</title>
        <authorList>
            <person name="Goeker M."/>
        </authorList>
    </citation>
    <scope>NUCLEOTIDE SEQUENCE [LARGE SCALE GENOMIC DNA]</scope>
    <source>
        <strain evidence="8 9">DSM 22554</strain>
    </source>
</reference>
<dbReference type="Pfam" id="PF07980">
    <property type="entry name" value="SusD_RagB"/>
    <property type="match status" value="1"/>
</dbReference>
<dbReference type="AlphaFoldDB" id="A0A4R1M7J6"/>
<dbReference type="RefSeq" id="WP_132222059.1">
    <property type="nucleotide sequence ID" value="NZ_SMGO01000001.1"/>
</dbReference>
<protein>
    <submittedName>
        <fullName evidence="8">Putative outer membrane starch-binding protein</fullName>
    </submittedName>
</protein>
<accession>A0A4R1M7J6</accession>
<sequence length="510" mass="57696">MKRSNIYLITAIILSSIVFNGCTKLDEEVYDKLPVNEFGGTEKEINALIAPIYRTLKGVFPSNFFLLSECSSDMAITPTRKGGDWWDGGQYKELRLHTWTPNTAIPRNAYNSAFTSITNCNKIYSLINENENIENKEQILAEIRGIRAYWYYLLLDNFGSVPIVTDFADTELPTNKSRKEVYDFVLSELNDIKDVVRDDVTSASYGKVTRGFVYALLGKMYLNAMVWNPEGGPKWQETVDACDEVMALPYILEPNWKDNFSVQNQTSQEIIFPIVYSTADGGNGLPQRTLHYLDPIALGLNIGANNGLSAMPAYVKAFDEDDKRKEWSFLIGPMVDPATGETLITAHNRPLIHTVDIDMKYNMDADGWGQVEQEDGARASKWEFEKGLNGNSENDFAIFRLADIYLMKAEALVRMGVNNVEATRLVNEIRKRAFDDPAKLKASVTLEDIYQERRFEFAWEVQTRQDMIRFGTFLDPIPGWKGATAEKYLVFPIPTTALDANPNLTPTPGY</sequence>
<dbReference type="InterPro" id="IPR011990">
    <property type="entry name" value="TPR-like_helical_dom_sf"/>
</dbReference>
<feature type="domain" description="SusD-like N-terminal" evidence="7">
    <location>
        <begin position="92"/>
        <end position="222"/>
    </location>
</feature>
<feature type="domain" description="RagB/SusD" evidence="6">
    <location>
        <begin position="387"/>
        <end position="472"/>
    </location>
</feature>
<evidence type="ECO:0000256" key="2">
    <source>
        <dbReference type="ARBA" id="ARBA00006275"/>
    </source>
</evidence>
<evidence type="ECO:0000259" key="7">
    <source>
        <dbReference type="Pfam" id="PF14322"/>
    </source>
</evidence>
<evidence type="ECO:0000313" key="8">
    <source>
        <dbReference type="EMBL" id="TCK85673.1"/>
    </source>
</evidence>
<evidence type="ECO:0000256" key="1">
    <source>
        <dbReference type="ARBA" id="ARBA00004442"/>
    </source>
</evidence>
<evidence type="ECO:0000256" key="3">
    <source>
        <dbReference type="ARBA" id="ARBA00022729"/>
    </source>
</evidence>